<dbReference type="PANTHER" id="PTHR45908:SF15">
    <property type="entry name" value="FUNGAL LIPASE-LIKE DOMAIN-CONTAINING PROTEIN"/>
    <property type="match status" value="1"/>
</dbReference>
<reference evidence="5" key="1">
    <citation type="submission" date="2024-02" db="UniProtKB">
        <authorList>
            <consortium name="WormBaseParasite"/>
        </authorList>
    </citation>
    <scope>IDENTIFICATION</scope>
</reference>
<keyword evidence="1" id="KW-0812">Transmembrane</keyword>
<protein>
    <submittedName>
        <fullName evidence="5">Methyltransferase type 11 domain-containing protein</fullName>
    </submittedName>
</protein>
<dbReference type="PANTHER" id="PTHR45908">
    <property type="entry name" value="PROTEIN CBG11750-RELATED"/>
    <property type="match status" value="1"/>
</dbReference>
<organism evidence="4 5">
    <name type="scientific">Strongyloides stercoralis</name>
    <name type="common">Threadworm</name>
    <dbReference type="NCBI Taxonomy" id="6248"/>
    <lineage>
        <taxon>Eukaryota</taxon>
        <taxon>Metazoa</taxon>
        <taxon>Ecdysozoa</taxon>
        <taxon>Nematoda</taxon>
        <taxon>Chromadorea</taxon>
        <taxon>Rhabditida</taxon>
        <taxon>Tylenchina</taxon>
        <taxon>Panagrolaimomorpha</taxon>
        <taxon>Strongyloidoidea</taxon>
        <taxon>Strongyloididae</taxon>
        <taxon>Strongyloides</taxon>
    </lineage>
</organism>
<name>A0AAF5CZ39_STRER</name>
<dbReference type="InterPro" id="IPR029063">
    <property type="entry name" value="SAM-dependent_MTases_sf"/>
</dbReference>
<evidence type="ECO:0000313" key="4">
    <source>
        <dbReference type="Proteomes" id="UP000035681"/>
    </source>
</evidence>
<feature type="domain" description="Fungal lipase-type" evidence="2">
    <location>
        <begin position="768"/>
        <end position="907"/>
    </location>
</feature>
<feature type="transmembrane region" description="Helical" evidence="1">
    <location>
        <begin position="603"/>
        <end position="630"/>
    </location>
</feature>
<dbReference type="SUPFAM" id="SSF53335">
    <property type="entry name" value="S-adenosyl-L-methionine-dependent methyltransferases"/>
    <property type="match status" value="1"/>
</dbReference>
<sequence length="989" mass="113939">MAILSLDEAKKDFLNLINKLDESNKNLFKEWVFSTFKSDPDYSSESSKTNFGYSNEDILESYASRLRDMVPLEATLNSENIIFQETGPDSDCKKNTTIHLDAFLYDDEYMEYMIEEGIIKCYYCVDCLSSNVKKKTFISHSLSILQQRYIFNFLLPQYISIEGKVILDIGSRMGAVMYGANIYSNGRSKVIGIEMNEDWCRVQREIVNSEKETLKKNCDGIIDIEIIEGNILDYANVLGSADIIIMNNVFSFFNDILEQKKLWKFVFQNLKRGSFLVHNPKLDDEYFAHLDMDFNVNDVIEPLNYKNVLKNFVIFSLILNHAQNQEIKYGDESSSDEVRTCTNWNITIISLLKINFEKFQIIEDIVNTILEDCRWKNYTINVNFLTKDLTFHKIPNPMLPIELTTEIRLLSLYTVDDRIDAYKTTTIFASDNMDGGNQSTGNYILVLTNMEDIIRDEVVLNYVDNELKKKKIHLRVIKIILDIGKKSSSTKIHHPHVWYKLLTRSKDNLGRVSLIETYDILDIVKPCPSLTNLQKIHQYGELLKERQIQWALDHINDFIIGGLIVFLAIMAGFLAAIYDIWNRKKSQSHFYFKSLIIIYYEKVFIFIFDGFIMIFKNIICFLLIILTLWITKIDAGMVNACSDVKNCSACTNSYVHIFSFKEYCRWCIDTKKCGTSLACPATSPYAMRDSFKCPIQAPTAKGKRYTDKLGRSLYSLILATKTDKPEKCLKNSRPDVKISKYFDVECDQTKNNCIGMTAISKEAKSLYIIYRGSGFDKQLLQEFVHAIASQFGAWEKFVNNTGVMTYFHSAFQKLFIEGGMMKDIQSLIKQYPTYKLWVSGKGLGGSLASMTALYLSNKTIISSDKIKLVTFGEPRTGNYLYSKAIEKSLPFRYRIIHRNDIVTNIPTSIDPDGAILTTAGLAQQPHFYRYAVHYDNKMERDDTFDICSTPEDHKCRNLAAAIDINDHFNYFGIKEEDYVKSNCKKDILL</sequence>
<dbReference type="Gene3D" id="3.40.50.1820">
    <property type="entry name" value="alpha/beta hydrolase"/>
    <property type="match status" value="1"/>
</dbReference>
<keyword evidence="1" id="KW-0472">Membrane</keyword>
<dbReference type="SUPFAM" id="SSF53474">
    <property type="entry name" value="alpha/beta-Hydrolases"/>
    <property type="match status" value="1"/>
</dbReference>
<evidence type="ECO:0000259" key="3">
    <source>
        <dbReference type="Pfam" id="PF13847"/>
    </source>
</evidence>
<proteinExistence type="predicted"/>
<dbReference type="Gene3D" id="3.40.50.150">
    <property type="entry name" value="Vaccinia Virus protein VP39"/>
    <property type="match status" value="1"/>
</dbReference>
<evidence type="ECO:0000256" key="1">
    <source>
        <dbReference type="SAM" id="Phobius"/>
    </source>
</evidence>
<dbReference type="InterPro" id="IPR002921">
    <property type="entry name" value="Fungal_lipase-type"/>
</dbReference>
<dbReference type="CDD" id="cd00519">
    <property type="entry name" value="Lipase_3"/>
    <property type="match status" value="1"/>
</dbReference>
<evidence type="ECO:0000313" key="5">
    <source>
        <dbReference type="WBParaSite" id="TCONS_00004185.p1"/>
    </source>
</evidence>
<dbReference type="InterPro" id="IPR025714">
    <property type="entry name" value="Methyltranfer_dom"/>
</dbReference>
<feature type="domain" description="Methyltransferase" evidence="3">
    <location>
        <begin position="163"/>
        <end position="298"/>
    </location>
</feature>
<dbReference type="WBParaSite" id="TCONS_00004185.p1">
    <property type="protein sequence ID" value="TCONS_00004185.p1"/>
    <property type="gene ID" value="XLOC_001304"/>
</dbReference>
<dbReference type="InterPro" id="IPR029058">
    <property type="entry name" value="AB_hydrolase_fold"/>
</dbReference>
<dbReference type="AlphaFoldDB" id="A0AAF5CZ39"/>
<keyword evidence="4" id="KW-1185">Reference proteome</keyword>
<dbReference type="Pfam" id="PF01764">
    <property type="entry name" value="Lipase_3"/>
    <property type="match status" value="1"/>
</dbReference>
<dbReference type="GO" id="GO:0006629">
    <property type="term" value="P:lipid metabolic process"/>
    <property type="evidence" value="ECO:0007669"/>
    <property type="project" value="InterPro"/>
</dbReference>
<dbReference type="Pfam" id="PF13847">
    <property type="entry name" value="Methyltransf_31"/>
    <property type="match status" value="1"/>
</dbReference>
<feature type="transmembrane region" description="Helical" evidence="1">
    <location>
        <begin position="558"/>
        <end position="582"/>
    </location>
</feature>
<keyword evidence="1" id="KW-1133">Transmembrane helix</keyword>
<evidence type="ECO:0000259" key="2">
    <source>
        <dbReference type="Pfam" id="PF01764"/>
    </source>
</evidence>
<accession>A0AAF5CZ39</accession>
<dbReference type="Proteomes" id="UP000035681">
    <property type="component" value="Unplaced"/>
</dbReference>